<keyword evidence="2" id="KW-0810">Translation regulation</keyword>
<comment type="subcellular location">
    <subcellularLocation>
        <location evidence="2">Cytoplasm</location>
    </subcellularLocation>
</comment>
<dbReference type="Pfam" id="PF02410">
    <property type="entry name" value="RsfS"/>
    <property type="match status" value="1"/>
</dbReference>
<dbReference type="OrthoDB" id="9793681at2"/>
<comment type="similarity">
    <text evidence="1 2">Belongs to the Iojap/RsfS family.</text>
</comment>
<name>A0A222P1T4_9GAMM</name>
<evidence type="ECO:0000256" key="2">
    <source>
        <dbReference type="HAMAP-Rule" id="MF_01477"/>
    </source>
</evidence>
<evidence type="ECO:0000313" key="3">
    <source>
        <dbReference type="EMBL" id="ASQ45800.1"/>
    </source>
</evidence>
<dbReference type="HAMAP" id="MF_01477">
    <property type="entry name" value="Iojap_RsfS"/>
    <property type="match status" value="1"/>
</dbReference>
<dbReference type="GO" id="GO:0043023">
    <property type="term" value="F:ribosomal large subunit binding"/>
    <property type="evidence" value="ECO:0007669"/>
    <property type="project" value="TreeGrafter"/>
</dbReference>
<dbReference type="PANTHER" id="PTHR21043">
    <property type="entry name" value="IOJAP SUPERFAMILY ORTHOLOG"/>
    <property type="match status" value="1"/>
</dbReference>
<keyword evidence="2" id="KW-0678">Repressor</keyword>
<comment type="subunit">
    <text evidence="2">Interacts with ribosomal protein uL14 (rplN).</text>
</comment>
<dbReference type="GO" id="GO:0042256">
    <property type="term" value="P:cytosolic ribosome assembly"/>
    <property type="evidence" value="ECO:0007669"/>
    <property type="project" value="UniProtKB-UniRule"/>
</dbReference>
<sequence>MSEQPLLLKKLVKTLDDNQAIDIITIDVTQQTSVTDYMIICSGRSSRHVKAIAELVIEKMKAENLIPLSQNGLETGEWVLVDFGDFVLHVMQADVRSFYNLEGLWQNPEIK</sequence>
<evidence type="ECO:0000313" key="4">
    <source>
        <dbReference type="Proteomes" id="UP000201728"/>
    </source>
</evidence>
<reference evidence="4" key="1">
    <citation type="submission" date="2016-07" db="EMBL/GenBank/DDBJ databases">
        <authorList>
            <person name="Florea S."/>
            <person name="Webb J.S."/>
            <person name="Jaromczyk J."/>
            <person name="Schardl C.L."/>
        </authorList>
    </citation>
    <scope>NUCLEOTIDE SEQUENCE [LARGE SCALE GENOMIC DNA]</scope>
    <source>
        <strain evidence="4">CDC-D5610</strain>
    </source>
</reference>
<comment type="function">
    <text evidence="2">Functions as a ribosomal silencing factor. Interacts with ribosomal protein uL14 (rplN), blocking formation of intersubunit bridge B8. Prevents association of the 30S and 50S ribosomal subunits and the formation of functional ribosomes, thus repressing translation.</text>
</comment>
<keyword evidence="4" id="KW-1185">Reference proteome</keyword>
<gene>
    <name evidence="2 3" type="primary">rsfS</name>
    <name evidence="3" type="ORF">clem_06225</name>
</gene>
<dbReference type="KEGG" id="lcd:clem_06225"/>
<dbReference type="NCBIfam" id="TIGR00090">
    <property type="entry name" value="rsfS_iojap_ybeB"/>
    <property type="match status" value="1"/>
</dbReference>
<dbReference type="EMBL" id="CP016397">
    <property type="protein sequence ID" value="ASQ45800.1"/>
    <property type="molecule type" value="Genomic_DNA"/>
</dbReference>
<accession>A0A222P1T4</accession>
<dbReference type="InterPro" id="IPR004394">
    <property type="entry name" value="Iojap/RsfS/C7orf30"/>
</dbReference>
<dbReference type="RefSeq" id="WP_094090821.1">
    <property type="nucleotide sequence ID" value="NZ_CP016397.1"/>
</dbReference>
<dbReference type="AlphaFoldDB" id="A0A222P1T4"/>
<protein>
    <recommendedName>
        <fullName evidence="2">Ribosomal silencing factor RsfS</fullName>
    </recommendedName>
</protein>
<dbReference type="SUPFAM" id="SSF81301">
    <property type="entry name" value="Nucleotidyltransferase"/>
    <property type="match status" value="1"/>
</dbReference>
<organism evidence="3 4">
    <name type="scientific">Legionella clemsonensis</name>
    <dbReference type="NCBI Taxonomy" id="1867846"/>
    <lineage>
        <taxon>Bacteria</taxon>
        <taxon>Pseudomonadati</taxon>
        <taxon>Pseudomonadota</taxon>
        <taxon>Gammaproteobacteria</taxon>
        <taxon>Legionellales</taxon>
        <taxon>Legionellaceae</taxon>
        <taxon>Legionella</taxon>
    </lineage>
</organism>
<dbReference type="Proteomes" id="UP000201728">
    <property type="component" value="Chromosome"/>
</dbReference>
<dbReference type="GO" id="GO:0005737">
    <property type="term" value="C:cytoplasm"/>
    <property type="evidence" value="ECO:0007669"/>
    <property type="project" value="UniProtKB-SubCell"/>
</dbReference>
<dbReference type="GO" id="GO:0017148">
    <property type="term" value="P:negative regulation of translation"/>
    <property type="evidence" value="ECO:0007669"/>
    <property type="project" value="UniProtKB-UniRule"/>
</dbReference>
<dbReference type="GO" id="GO:0090071">
    <property type="term" value="P:negative regulation of ribosome biogenesis"/>
    <property type="evidence" value="ECO:0007669"/>
    <property type="project" value="UniProtKB-UniRule"/>
</dbReference>
<dbReference type="PANTHER" id="PTHR21043:SF0">
    <property type="entry name" value="MITOCHONDRIAL ASSEMBLY OF RIBOSOMAL LARGE SUBUNIT PROTEIN 1"/>
    <property type="match status" value="1"/>
</dbReference>
<keyword evidence="2" id="KW-0963">Cytoplasm</keyword>
<proteinExistence type="inferred from homology"/>
<evidence type="ECO:0000256" key="1">
    <source>
        <dbReference type="ARBA" id="ARBA00010574"/>
    </source>
</evidence>
<dbReference type="Gene3D" id="3.30.460.10">
    <property type="entry name" value="Beta Polymerase, domain 2"/>
    <property type="match status" value="1"/>
</dbReference>
<dbReference type="InterPro" id="IPR043519">
    <property type="entry name" value="NT_sf"/>
</dbReference>